<dbReference type="EMBL" id="LT629710">
    <property type="protein sequence ID" value="SDP38262.1"/>
    <property type="molecule type" value="Genomic_DNA"/>
</dbReference>
<feature type="transmembrane region" description="Helical" evidence="1">
    <location>
        <begin position="41"/>
        <end position="63"/>
    </location>
</feature>
<organism evidence="2 3">
    <name type="scientific">Nakamurella panacisegetis</name>
    <dbReference type="NCBI Taxonomy" id="1090615"/>
    <lineage>
        <taxon>Bacteria</taxon>
        <taxon>Bacillati</taxon>
        <taxon>Actinomycetota</taxon>
        <taxon>Actinomycetes</taxon>
        <taxon>Nakamurellales</taxon>
        <taxon>Nakamurellaceae</taxon>
        <taxon>Nakamurella</taxon>
    </lineage>
</organism>
<feature type="transmembrane region" description="Helical" evidence="1">
    <location>
        <begin position="166"/>
        <end position="186"/>
    </location>
</feature>
<sequence>MSTDERRSVRVPVDQGGAAAAVETRVSPVAGMGRPHWSVELLRFGLGWVFLWAFADKAFGWGYSTQSSQGWVRGGSPTRGFLSHVEVGPWQSGFRSMAGNGWADWLFMIGLLGIGVALITGVLLRVAAVAGSILLVLMWVAEWPMARFTSTGTASGSTNPFLDYHLIFAVGLIVVATLGVGSAWGLGRWWSRRPVVQQYRILR</sequence>
<feature type="transmembrane region" description="Helical" evidence="1">
    <location>
        <begin position="102"/>
        <end position="119"/>
    </location>
</feature>
<evidence type="ECO:0000313" key="3">
    <source>
        <dbReference type="Proteomes" id="UP000198741"/>
    </source>
</evidence>
<reference evidence="2 3" key="1">
    <citation type="submission" date="2016-10" db="EMBL/GenBank/DDBJ databases">
        <authorList>
            <person name="de Groot N.N."/>
        </authorList>
    </citation>
    <scope>NUCLEOTIDE SEQUENCE [LARGE SCALE GENOMIC DNA]</scope>
    <source>
        <strain evidence="3">P4-7,KCTC 19426,CECT 7604</strain>
    </source>
</reference>
<keyword evidence="1" id="KW-1133">Transmembrane helix</keyword>
<dbReference type="STRING" id="1090615.SAMN04515671_3968"/>
<feature type="transmembrane region" description="Helical" evidence="1">
    <location>
        <begin position="126"/>
        <end position="146"/>
    </location>
</feature>
<gene>
    <name evidence="2" type="ORF">SAMN04515671_3968</name>
</gene>
<dbReference type="Proteomes" id="UP000198741">
    <property type="component" value="Chromosome I"/>
</dbReference>
<keyword evidence="1" id="KW-0812">Transmembrane</keyword>
<name>A0A1H0S905_9ACTN</name>
<dbReference type="AlphaFoldDB" id="A0A1H0S905"/>
<keyword evidence="3" id="KW-1185">Reference proteome</keyword>
<evidence type="ECO:0000256" key="1">
    <source>
        <dbReference type="SAM" id="Phobius"/>
    </source>
</evidence>
<dbReference type="OrthoDB" id="3253635at2"/>
<dbReference type="RefSeq" id="WP_090479413.1">
    <property type="nucleotide sequence ID" value="NZ_LT629710.1"/>
</dbReference>
<protein>
    <submittedName>
        <fullName evidence="2">Thiosulfate dehydrogenase [quinone] large subunit</fullName>
    </submittedName>
</protein>
<accession>A0A1H0S905</accession>
<keyword evidence="1" id="KW-0472">Membrane</keyword>
<proteinExistence type="predicted"/>
<evidence type="ECO:0000313" key="2">
    <source>
        <dbReference type="EMBL" id="SDP38262.1"/>
    </source>
</evidence>